<dbReference type="InterPro" id="IPR010982">
    <property type="entry name" value="Lambda_DNA-bd_dom_sf"/>
</dbReference>
<dbReference type="EMBL" id="JADQTO010000002">
    <property type="protein sequence ID" value="MBG0560695.1"/>
    <property type="molecule type" value="Genomic_DNA"/>
</dbReference>
<evidence type="ECO:0000313" key="3">
    <source>
        <dbReference type="Proteomes" id="UP000598146"/>
    </source>
</evidence>
<comment type="caution">
    <text evidence="2">The sequence shown here is derived from an EMBL/GenBank/DDBJ whole genome shotgun (WGS) entry which is preliminary data.</text>
</comment>
<dbReference type="Gene3D" id="1.10.260.40">
    <property type="entry name" value="lambda repressor-like DNA-binding domains"/>
    <property type="match status" value="1"/>
</dbReference>
<dbReference type="InterPro" id="IPR001387">
    <property type="entry name" value="Cro/C1-type_HTH"/>
</dbReference>
<gene>
    <name evidence="2" type="ORF">I4J89_04340</name>
</gene>
<name>A0A931C998_9ACTN</name>
<dbReference type="GO" id="GO:0003677">
    <property type="term" value="F:DNA binding"/>
    <property type="evidence" value="ECO:0007669"/>
    <property type="project" value="InterPro"/>
</dbReference>
<dbReference type="Proteomes" id="UP000598146">
    <property type="component" value="Unassembled WGS sequence"/>
</dbReference>
<dbReference type="AlphaFoldDB" id="A0A931C998"/>
<dbReference type="SUPFAM" id="SSF47413">
    <property type="entry name" value="lambda repressor-like DNA-binding domains"/>
    <property type="match status" value="1"/>
</dbReference>
<accession>A0A931C998</accession>
<feature type="domain" description="HTH cro/C1-type" evidence="1">
    <location>
        <begin position="29"/>
        <end position="71"/>
    </location>
</feature>
<dbReference type="PROSITE" id="PS50943">
    <property type="entry name" value="HTH_CROC1"/>
    <property type="match status" value="1"/>
</dbReference>
<dbReference type="RefSeq" id="WP_196412498.1">
    <property type="nucleotide sequence ID" value="NZ_JADQTO010000002.1"/>
</dbReference>
<reference evidence="2" key="1">
    <citation type="submission" date="2020-11" db="EMBL/GenBank/DDBJ databases">
        <title>Isolation and identification of active actinomycetes.</title>
        <authorList>
            <person name="Sun X."/>
        </authorList>
    </citation>
    <scope>NUCLEOTIDE SEQUENCE</scope>
    <source>
        <strain evidence="2">NEAU-A11</strain>
    </source>
</reference>
<protein>
    <submittedName>
        <fullName evidence="2">Helix-turn-helix transcriptional regulator</fullName>
    </submittedName>
</protein>
<evidence type="ECO:0000313" key="2">
    <source>
        <dbReference type="EMBL" id="MBG0560695.1"/>
    </source>
</evidence>
<dbReference type="CDD" id="cd00093">
    <property type="entry name" value="HTH_XRE"/>
    <property type="match status" value="1"/>
</dbReference>
<evidence type="ECO:0000259" key="1">
    <source>
        <dbReference type="PROSITE" id="PS50943"/>
    </source>
</evidence>
<keyword evidence="3" id="KW-1185">Reference proteome</keyword>
<proteinExistence type="predicted"/>
<sequence>MPSHEHDGFALRLERFDELTANKGWKTDQQRAAGLGISHTTLGRIRRGITKPGTRFIASATTALDVSVEDLFTPTEAA</sequence>
<organism evidence="2 3">
    <name type="scientific">Actinoplanes aureus</name>
    <dbReference type="NCBI Taxonomy" id="2792083"/>
    <lineage>
        <taxon>Bacteria</taxon>
        <taxon>Bacillati</taxon>
        <taxon>Actinomycetota</taxon>
        <taxon>Actinomycetes</taxon>
        <taxon>Micromonosporales</taxon>
        <taxon>Micromonosporaceae</taxon>
        <taxon>Actinoplanes</taxon>
    </lineage>
</organism>